<dbReference type="InterPro" id="IPR029471">
    <property type="entry name" value="HNH_5"/>
</dbReference>
<comment type="caution">
    <text evidence="2">The sequence shown here is derived from an EMBL/GenBank/DDBJ whole genome shotgun (WGS) entry which is preliminary data.</text>
</comment>
<dbReference type="PANTHER" id="PTHR33877">
    <property type="entry name" value="SLL1193 PROTEIN"/>
    <property type="match status" value="1"/>
</dbReference>
<dbReference type="PANTHER" id="PTHR33877:SF2">
    <property type="entry name" value="OS07G0170200 PROTEIN"/>
    <property type="match status" value="1"/>
</dbReference>
<evidence type="ECO:0000313" key="3">
    <source>
        <dbReference type="Proteomes" id="UP001217485"/>
    </source>
</evidence>
<dbReference type="SMART" id="SM00507">
    <property type="entry name" value="HNHc"/>
    <property type="match status" value="1"/>
</dbReference>
<dbReference type="InterPro" id="IPR003615">
    <property type="entry name" value="HNH_nuc"/>
</dbReference>
<dbReference type="EMBL" id="JAQNDK010000004">
    <property type="protein sequence ID" value="MDC0683249.1"/>
    <property type="molecule type" value="Genomic_DNA"/>
</dbReference>
<name>A0ABT5CBT5_9BACT</name>
<keyword evidence="3" id="KW-1185">Reference proteome</keyword>
<keyword evidence="2" id="KW-0378">Hydrolase</keyword>
<accession>A0ABT5CBT5</accession>
<evidence type="ECO:0000313" key="2">
    <source>
        <dbReference type="EMBL" id="MDC0683249.1"/>
    </source>
</evidence>
<evidence type="ECO:0000259" key="1">
    <source>
        <dbReference type="SMART" id="SM00507"/>
    </source>
</evidence>
<sequence length="234" mass="26534">MFTGAFVATLPSVPDGVATVPGGSPHEELDLGDGFSGFRYERRTTEPLDLPVLVVNRFFQPVQITTARRAFLLLFGGAALAVDEVGDLHDFSAWRSLPVRDKDDGLPVVGGSLRVPRVLHLRRYDRMRRPTIRLTRKNVMLRDTHQCQYCARRPPVRDLNIDHVLPRSRGGEDTWENLVTACRTCNLRKGWRTPDEASMRLIRQPLPPRWSATMQILIGLPHSFDEWSPFLRAG</sequence>
<keyword evidence="2" id="KW-0255">Endonuclease</keyword>
<dbReference type="Pfam" id="PF14279">
    <property type="entry name" value="HNH_5"/>
    <property type="match status" value="1"/>
</dbReference>
<dbReference type="GO" id="GO:0004519">
    <property type="term" value="F:endonuclease activity"/>
    <property type="evidence" value="ECO:0007669"/>
    <property type="project" value="UniProtKB-KW"/>
</dbReference>
<protein>
    <submittedName>
        <fullName evidence="2">HNH endonuclease</fullName>
    </submittedName>
</protein>
<dbReference type="Proteomes" id="UP001217485">
    <property type="component" value="Unassembled WGS sequence"/>
</dbReference>
<feature type="domain" description="HNH nuclease" evidence="1">
    <location>
        <begin position="134"/>
        <end position="187"/>
    </location>
</feature>
<dbReference type="Gene3D" id="1.10.30.50">
    <property type="match status" value="1"/>
</dbReference>
<keyword evidence="2" id="KW-0540">Nuclease</keyword>
<dbReference type="RefSeq" id="WP_272101391.1">
    <property type="nucleotide sequence ID" value="NZ_JAQNDK010000004.1"/>
</dbReference>
<dbReference type="InterPro" id="IPR052892">
    <property type="entry name" value="NA-targeting_endonuclease"/>
</dbReference>
<proteinExistence type="predicted"/>
<reference evidence="2 3" key="1">
    <citation type="submission" date="2023-01" db="EMBL/GenBank/DDBJ databases">
        <title>Minimal conservation of predation-associated metabolite biosynthetic gene clusters underscores biosynthetic potential of Myxococcota including descriptions for ten novel species: Archangium lansinium sp. nov., Myxococcus landrumus sp. nov., Nannocystis bai.</title>
        <authorList>
            <person name="Ahearne A."/>
            <person name="Stevens C."/>
            <person name="Dowd S."/>
        </authorList>
    </citation>
    <scope>NUCLEOTIDE SEQUENCE [LARGE SCALE GENOMIC DNA]</scope>
    <source>
        <strain evidence="2 3">WIWO2</strain>
    </source>
</reference>
<dbReference type="CDD" id="cd00085">
    <property type="entry name" value="HNHc"/>
    <property type="match status" value="1"/>
</dbReference>
<organism evidence="2 3">
    <name type="scientific">Sorangium atrum</name>
    <dbReference type="NCBI Taxonomy" id="2995308"/>
    <lineage>
        <taxon>Bacteria</taxon>
        <taxon>Pseudomonadati</taxon>
        <taxon>Myxococcota</taxon>
        <taxon>Polyangia</taxon>
        <taxon>Polyangiales</taxon>
        <taxon>Polyangiaceae</taxon>
        <taxon>Sorangium</taxon>
    </lineage>
</organism>
<gene>
    <name evidence="2" type="ORF">POL72_36300</name>
</gene>